<evidence type="ECO:0000256" key="1">
    <source>
        <dbReference type="SAM" id="MobiDB-lite"/>
    </source>
</evidence>
<name>A0A840SS40_9RHOB</name>
<evidence type="ECO:0000313" key="2">
    <source>
        <dbReference type="EMBL" id="MBB5223580.1"/>
    </source>
</evidence>
<sequence>MATNEQAGDGRGGAADDPAARARAYLDLWEHHLVHAAVRTRIGPAAPETQDEAGGEAVDAAAGGPPLA</sequence>
<feature type="region of interest" description="Disordered" evidence="1">
    <location>
        <begin position="41"/>
        <end position="68"/>
    </location>
</feature>
<dbReference type="EMBL" id="JACHFM010000004">
    <property type="protein sequence ID" value="MBB5223580.1"/>
    <property type="molecule type" value="Genomic_DNA"/>
</dbReference>
<organism evidence="2 3">
    <name type="scientific">Amaricoccus macauensis</name>
    <dbReference type="NCBI Taxonomy" id="57001"/>
    <lineage>
        <taxon>Bacteria</taxon>
        <taxon>Pseudomonadati</taxon>
        <taxon>Pseudomonadota</taxon>
        <taxon>Alphaproteobacteria</taxon>
        <taxon>Rhodobacterales</taxon>
        <taxon>Paracoccaceae</taxon>
        <taxon>Amaricoccus</taxon>
    </lineage>
</organism>
<accession>A0A840SS40</accession>
<comment type="caution">
    <text evidence="2">The sequence shown here is derived from an EMBL/GenBank/DDBJ whole genome shotgun (WGS) entry which is preliminary data.</text>
</comment>
<evidence type="ECO:0000313" key="3">
    <source>
        <dbReference type="Proteomes" id="UP000549457"/>
    </source>
</evidence>
<feature type="compositionally biased region" description="Low complexity" evidence="1">
    <location>
        <begin position="55"/>
        <end position="68"/>
    </location>
</feature>
<reference evidence="2 3" key="1">
    <citation type="submission" date="2020-08" db="EMBL/GenBank/DDBJ databases">
        <title>Genomic Encyclopedia of Type Strains, Phase IV (KMG-IV): sequencing the most valuable type-strain genomes for metagenomic binning, comparative biology and taxonomic classification.</title>
        <authorList>
            <person name="Goeker M."/>
        </authorList>
    </citation>
    <scope>NUCLEOTIDE SEQUENCE [LARGE SCALE GENOMIC DNA]</scope>
    <source>
        <strain evidence="2 3">DSM 101730</strain>
    </source>
</reference>
<dbReference type="Proteomes" id="UP000549457">
    <property type="component" value="Unassembled WGS sequence"/>
</dbReference>
<keyword evidence="3" id="KW-1185">Reference proteome</keyword>
<dbReference type="RefSeq" id="WP_184152771.1">
    <property type="nucleotide sequence ID" value="NZ_JACHFM010000004.1"/>
</dbReference>
<gene>
    <name evidence="2" type="ORF">HNP73_003534</name>
</gene>
<dbReference type="AlphaFoldDB" id="A0A840SS40"/>
<proteinExistence type="predicted"/>
<protein>
    <submittedName>
        <fullName evidence="2">Uncharacterized protein</fullName>
    </submittedName>
</protein>